<gene>
    <name evidence="17" type="ORF">CJD38_00285</name>
</gene>
<dbReference type="Gene3D" id="3.30.300.30">
    <property type="match status" value="1"/>
</dbReference>
<feature type="domain" description="AMP-dependent synthetase/ligase" evidence="15">
    <location>
        <begin position="36"/>
        <end position="426"/>
    </location>
</feature>
<dbReference type="InterPro" id="IPR050237">
    <property type="entry name" value="ATP-dep_AMP-bd_enzyme"/>
</dbReference>
<keyword evidence="5 17" id="KW-0436">Ligase</keyword>
<keyword evidence="8" id="KW-0067">ATP-binding</keyword>
<keyword evidence="9" id="KW-0460">Magnesium</keyword>
<comment type="pathway">
    <text evidence="3">Lipid metabolism; fatty acid beta-oxidation.</text>
</comment>
<evidence type="ECO:0000313" key="17">
    <source>
        <dbReference type="EMBL" id="PTU32602.1"/>
    </source>
</evidence>
<dbReference type="EC" id="6.2.1.3" evidence="12"/>
<evidence type="ECO:0000256" key="1">
    <source>
        <dbReference type="ARBA" id="ARBA00001946"/>
    </source>
</evidence>
<evidence type="ECO:0000259" key="16">
    <source>
        <dbReference type="Pfam" id="PF13193"/>
    </source>
</evidence>
<dbReference type="AlphaFoldDB" id="A0A2T5MJ53"/>
<comment type="caution">
    <text evidence="17">The sequence shown here is derived from an EMBL/GenBank/DDBJ whole genome shotgun (WGS) entry which is preliminary data.</text>
</comment>
<dbReference type="Pfam" id="PF00501">
    <property type="entry name" value="AMP-binding"/>
    <property type="match status" value="1"/>
</dbReference>
<protein>
    <recommendedName>
        <fullName evidence="13">Long-chain-fatty-acid--CoA ligase</fullName>
        <ecNumber evidence="12">6.2.1.3</ecNumber>
    </recommendedName>
    <alternativeName>
        <fullName evidence="14">Long-chain acyl-CoA synthetase</fullName>
    </alternativeName>
</protein>
<evidence type="ECO:0000256" key="10">
    <source>
        <dbReference type="ARBA" id="ARBA00023098"/>
    </source>
</evidence>
<reference evidence="17 18" key="1">
    <citation type="submission" date="2018-04" db="EMBL/GenBank/DDBJ databases">
        <title>Novel species isolated from glacier.</title>
        <authorList>
            <person name="Liu Q."/>
            <person name="Xin Y.-H."/>
        </authorList>
    </citation>
    <scope>NUCLEOTIDE SEQUENCE [LARGE SCALE GENOMIC DNA]</scope>
    <source>
        <strain evidence="17 18">GT1R17</strain>
    </source>
</reference>
<name>A0A2T5MJ53_9GAMM</name>
<comment type="cofactor">
    <cofactor evidence="1">
        <name>Mg(2+)</name>
        <dbReference type="ChEBI" id="CHEBI:18420"/>
    </cofactor>
</comment>
<dbReference type="SUPFAM" id="SSF56801">
    <property type="entry name" value="Acetyl-CoA synthetase-like"/>
    <property type="match status" value="1"/>
</dbReference>
<evidence type="ECO:0000256" key="7">
    <source>
        <dbReference type="ARBA" id="ARBA00022832"/>
    </source>
</evidence>
<organism evidence="17 18">
    <name type="scientific">Stenotrophobium rhamnosiphilum</name>
    <dbReference type="NCBI Taxonomy" id="2029166"/>
    <lineage>
        <taxon>Bacteria</taxon>
        <taxon>Pseudomonadati</taxon>
        <taxon>Pseudomonadota</taxon>
        <taxon>Gammaproteobacteria</taxon>
        <taxon>Nevskiales</taxon>
        <taxon>Nevskiaceae</taxon>
        <taxon>Stenotrophobium</taxon>
    </lineage>
</organism>
<dbReference type="RefSeq" id="WP_107938311.1">
    <property type="nucleotide sequence ID" value="NZ_QANS01000001.1"/>
</dbReference>
<evidence type="ECO:0000256" key="9">
    <source>
        <dbReference type="ARBA" id="ARBA00022842"/>
    </source>
</evidence>
<keyword evidence="6" id="KW-0547">Nucleotide-binding</keyword>
<dbReference type="Proteomes" id="UP000244248">
    <property type="component" value="Unassembled WGS sequence"/>
</dbReference>
<keyword evidence="18" id="KW-1185">Reference proteome</keyword>
<evidence type="ECO:0000256" key="12">
    <source>
        <dbReference type="ARBA" id="ARBA00026121"/>
    </source>
</evidence>
<evidence type="ECO:0000256" key="2">
    <source>
        <dbReference type="ARBA" id="ARBA00004170"/>
    </source>
</evidence>
<dbReference type="Pfam" id="PF13193">
    <property type="entry name" value="AMP-binding_C"/>
    <property type="match status" value="1"/>
</dbReference>
<dbReference type="InterPro" id="IPR045851">
    <property type="entry name" value="AMP-bd_C_sf"/>
</dbReference>
<evidence type="ECO:0000256" key="11">
    <source>
        <dbReference type="ARBA" id="ARBA00023136"/>
    </source>
</evidence>
<accession>A0A2T5MJ53</accession>
<evidence type="ECO:0000256" key="3">
    <source>
        <dbReference type="ARBA" id="ARBA00005005"/>
    </source>
</evidence>
<comment type="similarity">
    <text evidence="4">Belongs to the ATP-dependent AMP-binding enzyme family.</text>
</comment>
<dbReference type="GO" id="GO:0016020">
    <property type="term" value="C:membrane"/>
    <property type="evidence" value="ECO:0007669"/>
    <property type="project" value="UniProtKB-SubCell"/>
</dbReference>
<proteinExistence type="inferred from homology"/>
<evidence type="ECO:0000313" key="18">
    <source>
        <dbReference type="Proteomes" id="UP000244248"/>
    </source>
</evidence>
<sequence length="560" mass="61631">MAKQLTSADKIWLKEYPPGVPAEIDIHEFSSIADLLEKSIENYRNLVAYECMGVEFTYDDLDRNSQDFASYLQNVLGLNKGDRVAVMMPNLLQYPVAIFGILRAGLVVVNVNPLYTPRELEHQLVDSGSRAIVIVENFCSTLQQVLKKTPIETVITTQLGDMHPFPKNLLVNAVVKYRKKLVPKWNIQGTVPLRAALARGKAQLYHRVELTHQDTAFLQYTGGTTGLSKGAQLLHGNIAANISQMKAWMNVLNDPGKECVITALPLYHIFALSVNCLIFLAIGGKSVLIPNPRDMPGFVAELKRHRFTAFTGVNTLFNGLMHTPGFDEIDFSALKMVIGGGTAVQQAVAEQWQKRTGTGLTEGYGLTETSPGVSFSPLNKPGWNGTIGVPLPSTDVSLRDDDNNVVALGEPGELCVKGPQVMVGYWQKPEENAKVFTVDGYLKTGDVAVMDENGYLKIVDRKKDMILVSGFNVYPNEIEGVVAMHPGVLECACIGIPDDKTGEAVKVFVVKKDPALSVESLREHCKQQLTGYKVPKHFEFIAALPKTPVGKILRKELRNI</sequence>
<dbReference type="PROSITE" id="PS00455">
    <property type="entry name" value="AMP_BINDING"/>
    <property type="match status" value="1"/>
</dbReference>
<evidence type="ECO:0000256" key="6">
    <source>
        <dbReference type="ARBA" id="ARBA00022741"/>
    </source>
</evidence>
<evidence type="ECO:0000256" key="8">
    <source>
        <dbReference type="ARBA" id="ARBA00022840"/>
    </source>
</evidence>
<dbReference type="OrthoDB" id="9803968at2"/>
<dbReference type="PANTHER" id="PTHR43767:SF8">
    <property type="entry name" value="LONG-CHAIN-FATTY-ACID--COA LIGASE"/>
    <property type="match status" value="1"/>
</dbReference>
<dbReference type="Gene3D" id="3.40.50.980">
    <property type="match status" value="2"/>
</dbReference>
<dbReference type="GO" id="GO:0004467">
    <property type="term" value="F:long-chain fatty acid-CoA ligase activity"/>
    <property type="evidence" value="ECO:0007669"/>
    <property type="project" value="UniProtKB-EC"/>
</dbReference>
<evidence type="ECO:0000256" key="4">
    <source>
        <dbReference type="ARBA" id="ARBA00006432"/>
    </source>
</evidence>
<feature type="domain" description="AMP-binding enzyme C-terminal" evidence="16">
    <location>
        <begin position="477"/>
        <end position="551"/>
    </location>
</feature>
<dbReference type="CDD" id="cd05936">
    <property type="entry name" value="FC-FACS_FadD_like"/>
    <property type="match status" value="1"/>
</dbReference>
<keyword evidence="11" id="KW-0472">Membrane</keyword>
<dbReference type="InterPro" id="IPR020845">
    <property type="entry name" value="AMP-binding_CS"/>
</dbReference>
<keyword evidence="10" id="KW-0443">Lipid metabolism</keyword>
<dbReference type="EMBL" id="QANS01000001">
    <property type="protein sequence ID" value="PTU32602.1"/>
    <property type="molecule type" value="Genomic_DNA"/>
</dbReference>
<evidence type="ECO:0000256" key="5">
    <source>
        <dbReference type="ARBA" id="ARBA00022598"/>
    </source>
</evidence>
<comment type="subcellular location">
    <subcellularLocation>
        <location evidence="2">Membrane</location>
        <topology evidence="2">Peripheral membrane protein</topology>
    </subcellularLocation>
</comment>
<dbReference type="InterPro" id="IPR000873">
    <property type="entry name" value="AMP-dep_synth/lig_dom"/>
</dbReference>
<evidence type="ECO:0000256" key="13">
    <source>
        <dbReference type="ARBA" id="ARBA00039545"/>
    </source>
</evidence>
<dbReference type="FunFam" id="3.30.300.30:FF:000006">
    <property type="entry name" value="Long-chain-fatty-acid--CoA ligase FadD"/>
    <property type="match status" value="1"/>
</dbReference>
<keyword evidence="7" id="KW-0276">Fatty acid metabolism</keyword>
<dbReference type="PANTHER" id="PTHR43767">
    <property type="entry name" value="LONG-CHAIN-FATTY-ACID--COA LIGASE"/>
    <property type="match status" value="1"/>
</dbReference>
<dbReference type="GO" id="GO:0005524">
    <property type="term" value="F:ATP binding"/>
    <property type="evidence" value="ECO:0007669"/>
    <property type="project" value="UniProtKB-KW"/>
</dbReference>
<dbReference type="InterPro" id="IPR025110">
    <property type="entry name" value="AMP-bd_C"/>
</dbReference>
<dbReference type="Gene3D" id="2.30.38.10">
    <property type="entry name" value="Luciferase, Domain 3"/>
    <property type="match status" value="1"/>
</dbReference>
<evidence type="ECO:0000259" key="15">
    <source>
        <dbReference type="Pfam" id="PF00501"/>
    </source>
</evidence>
<evidence type="ECO:0000256" key="14">
    <source>
        <dbReference type="ARBA" id="ARBA00042773"/>
    </source>
</evidence>
<dbReference type="FunFam" id="3.40.50.12780:FF:000003">
    <property type="entry name" value="Long-chain-fatty-acid--CoA ligase FadD"/>
    <property type="match status" value="1"/>
</dbReference>